<feature type="coiled-coil region" evidence="1">
    <location>
        <begin position="238"/>
        <end position="311"/>
    </location>
</feature>
<organism evidence="2 3">
    <name type="scientific">Anaeramoeba ignava</name>
    <name type="common">Anaerobic marine amoeba</name>
    <dbReference type="NCBI Taxonomy" id="1746090"/>
    <lineage>
        <taxon>Eukaryota</taxon>
        <taxon>Metamonada</taxon>
        <taxon>Anaeramoebidae</taxon>
        <taxon>Anaeramoeba</taxon>
    </lineage>
</organism>
<keyword evidence="1" id="KW-0175">Coiled coil</keyword>
<evidence type="ECO:0000313" key="3">
    <source>
        <dbReference type="Proteomes" id="UP001149090"/>
    </source>
</evidence>
<dbReference type="Gene3D" id="3.30.450.20">
    <property type="entry name" value="PAS domain"/>
    <property type="match status" value="1"/>
</dbReference>
<comment type="caution">
    <text evidence="2">The sequence shown here is derived from an EMBL/GenBank/DDBJ whole genome shotgun (WGS) entry which is preliminary data.</text>
</comment>
<dbReference type="Proteomes" id="UP001149090">
    <property type="component" value="Unassembled WGS sequence"/>
</dbReference>
<proteinExistence type="predicted"/>
<sequence length="326" mass="37759">MGNVQNVQKVISSKKKKSFINLMTKTVEAIAIVDVSGKFIFVNQALIDLYQGASEFVFLHKKFLDLSAPTQPQFGIKAEQAEIRVINAILGTLNQTNDFDWVISTFKKKEICVHIWATLIDLAGDISLKFVIRPTINFLDPRIRKNSDLKLSSPQILNIDENDLSSNEINSSNSDLKQTTQPSDKPVLISIEDQDLEDTIDTQIDEIKMSVRSSEDPELELKVVNYLNRIHNLCFNWISNKNLEIQNLSEKIQVERQSFRKKYQQLESHLQRRLDGYETERDVKKNVSNENQELKEKLDNLTQIIQEQFQVTEKLYKFYRDDLSVF</sequence>
<name>A0A9Q0RFE6_ANAIG</name>
<accession>A0A9Q0RFE6</accession>
<gene>
    <name evidence="2" type="ORF">M0811_05311</name>
</gene>
<evidence type="ECO:0000256" key="1">
    <source>
        <dbReference type="SAM" id="Coils"/>
    </source>
</evidence>
<protein>
    <recommendedName>
        <fullName evidence="4">PAS domain-containing protein</fullName>
    </recommendedName>
</protein>
<dbReference type="AlphaFoldDB" id="A0A9Q0RFE6"/>
<reference evidence="2" key="1">
    <citation type="submission" date="2022-10" db="EMBL/GenBank/DDBJ databases">
        <title>Novel sulphate-reducing endosymbionts in the free-living metamonad Anaeramoeba.</title>
        <authorList>
            <person name="Jerlstrom-Hultqvist J."/>
            <person name="Cepicka I."/>
            <person name="Gallot-Lavallee L."/>
            <person name="Salas-Leiva D."/>
            <person name="Curtis B.A."/>
            <person name="Zahonova K."/>
            <person name="Pipaliya S."/>
            <person name="Dacks J."/>
            <person name="Roger A.J."/>
        </authorList>
    </citation>
    <scope>NUCLEOTIDE SEQUENCE</scope>
    <source>
        <strain evidence="2">BMAN</strain>
    </source>
</reference>
<keyword evidence="3" id="KW-1185">Reference proteome</keyword>
<dbReference type="EMBL" id="JAPDFW010000055">
    <property type="protein sequence ID" value="KAJ5078054.1"/>
    <property type="molecule type" value="Genomic_DNA"/>
</dbReference>
<evidence type="ECO:0008006" key="4">
    <source>
        <dbReference type="Google" id="ProtNLM"/>
    </source>
</evidence>
<evidence type="ECO:0000313" key="2">
    <source>
        <dbReference type="EMBL" id="KAJ5078054.1"/>
    </source>
</evidence>